<gene>
    <name evidence="2" type="ORF">K435DRAFT_378685</name>
</gene>
<sequence>MHHFVLSNLSPSRCHPTLYHPLPNKQRQRIFRFSFIFVREGESSRGRGRDTRESEVEDGEDKTKRLHHAILERALPSGGG</sequence>
<accession>A0A4S8LAI8</accession>
<dbReference type="AlphaFoldDB" id="A0A4S8LAI8"/>
<evidence type="ECO:0000313" key="2">
    <source>
        <dbReference type="EMBL" id="THU85814.1"/>
    </source>
</evidence>
<reference evidence="2 3" key="1">
    <citation type="journal article" date="2019" name="Nat. Ecol. Evol.">
        <title>Megaphylogeny resolves global patterns of mushroom evolution.</title>
        <authorList>
            <person name="Varga T."/>
            <person name="Krizsan K."/>
            <person name="Foldi C."/>
            <person name="Dima B."/>
            <person name="Sanchez-Garcia M."/>
            <person name="Sanchez-Ramirez S."/>
            <person name="Szollosi G.J."/>
            <person name="Szarkandi J.G."/>
            <person name="Papp V."/>
            <person name="Albert L."/>
            <person name="Andreopoulos W."/>
            <person name="Angelini C."/>
            <person name="Antonin V."/>
            <person name="Barry K.W."/>
            <person name="Bougher N.L."/>
            <person name="Buchanan P."/>
            <person name="Buyck B."/>
            <person name="Bense V."/>
            <person name="Catcheside P."/>
            <person name="Chovatia M."/>
            <person name="Cooper J."/>
            <person name="Damon W."/>
            <person name="Desjardin D."/>
            <person name="Finy P."/>
            <person name="Geml J."/>
            <person name="Haridas S."/>
            <person name="Hughes K."/>
            <person name="Justo A."/>
            <person name="Karasinski D."/>
            <person name="Kautmanova I."/>
            <person name="Kiss B."/>
            <person name="Kocsube S."/>
            <person name="Kotiranta H."/>
            <person name="LaButti K.M."/>
            <person name="Lechner B.E."/>
            <person name="Liimatainen K."/>
            <person name="Lipzen A."/>
            <person name="Lukacs Z."/>
            <person name="Mihaltcheva S."/>
            <person name="Morgado L.N."/>
            <person name="Niskanen T."/>
            <person name="Noordeloos M.E."/>
            <person name="Ohm R.A."/>
            <person name="Ortiz-Santana B."/>
            <person name="Ovrebo C."/>
            <person name="Racz N."/>
            <person name="Riley R."/>
            <person name="Savchenko A."/>
            <person name="Shiryaev A."/>
            <person name="Soop K."/>
            <person name="Spirin V."/>
            <person name="Szebenyi C."/>
            <person name="Tomsovsky M."/>
            <person name="Tulloss R.E."/>
            <person name="Uehling J."/>
            <person name="Grigoriev I.V."/>
            <person name="Vagvolgyi C."/>
            <person name="Papp T."/>
            <person name="Martin F.M."/>
            <person name="Miettinen O."/>
            <person name="Hibbett D.S."/>
            <person name="Nagy L.G."/>
        </authorList>
    </citation>
    <scope>NUCLEOTIDE SEQUENCE [LARGE SCALE GENOMIC DNA]</scope>
    <source>
        <strain evidence="2 3">CBS 962.96</strain>
    </source>
</reference>
<evidence type="ECO:0000313" key="3">
    <source>
        <dbReference type="Proteomes" id="UP000297245"/>
    </source>
</evidence>
<dbReference type="EMBL" id="ML179527">
    <property type="protein sequence ID" value="THU85814.1"/>
    <property type="molecule type" value="Genomic_DNA"/>
</dbReference>
<feature type="region of interest" description="Disordered" evidence="1">
    <location>
        <begin position="42"/>
        <end position="80"/>
    </location>
</feature>
<dbReference type="Proteomes" id="UP000297245">
    <property type="component" value="Unassembled WGS sequence"/>
</dbReference>
<keyword evidence="3" id="KW-1185">Reference proteome</keyword>
<proteinExistence type="predicted"/>
<protein>
    <submittedName>
        <fullName evidence="2">Uncharacterized protein</fullName>
    </submittedName>
</protein>
<evidence type="ECO:0000256" key="1">
    <source>
        <dbReference type="SAM" id="MobiDB-lite"/>
    </source>
</evidence>
<feature type="compositionally biased region" description="Basic and acidic residues" evidence="1">
    <location>
        <begin position="42"/>
        <end position="54"/>
    </location>
</feature>
<organism evidence="2 3">
    <name type="scientific">Dendrothele bispora (strain CBS 962.96)</name>
    <dbReference type="NCBI Taxonomy" id="1314807"/>
    <lineage>
        <taxon>Eukaryota</taxon>
        <taxon>Fungi</taxon>
        <taxon>Dikarya</taxon>
        <taxon>Basidiomycota</taxon>
        <taxon>Agaricomycotina</taxon>
        <taxon>Agaricomycetes</taxon>
        <taxon>Agaricomycetidae</taxon>
        <taxon>Agaricales</taxon>
        <taxon>Agaricales incertae sedis</taxon>
        <taxon>Dendrothele</taxon>
    </lineage>
</organism>
<name>A0A4S8LAI8_DENBC</name>